<dbReference type="RefSeq" id="WP_085881494.1">
    <property type="nucleotide sequence ID" value="NZ_FWFR01000001.1"/>
</dbReference>
<feature type="domain" description="HTH arsR-type" evidence="4">
    <location>
        <begin position="1"/>
        <end position="95"/>
    </location>
</feature>
<evidence type="ECO:0000313" key="5">
    <source>
        <dbReference type="EMBL" id="SLN12013.1"/>
    </source>
</evidence>
<dbReference type="GO" id="GO:0003700">
    <property type="term" value="F:DNA-binding transcription factor activity"/>
    <property type="evidence" value="ECO:0007669"/>
    <property type="project" value="InterPro"/>
</dbReference>
<dbReference type="AlphaFoldDB" id="A0A1Y5R972"/>
<dbReference type="InterPro" id="IPR036388">
    <property type="entry name" value="WH-like_DNA-bd_sf"/>
</dbReference>
<evidence type="ECO:0000256" key="2">
    <source>
        <dbReference type="ARBA" id="ARBA00023125"/>
    </source>
</evidence>
<keyword evidence="6" id="KW-1185">Reference proteome</keyword>
<dbReference type="Pfam" id="PF12840">
    <property type="entry name" value="HTH_20"/>
    <property type="match status" value="1"/>
</dbReference>
<sequence length="101" mass="10949">MTTDDAAKCLEAIGSPARLEIFRLLVKAGPDGLKVGDIQRTLDIPASTLSHHLRKLVQEGLVAQTREATTLYCSAEFERMNDLVSFLTDECCIGVDGPSRG</sequence>
<dbReference type="NCBIfam" id="NF033788">
    <property type="entry name" value="HTH_metalloreg"/>
    <property type="match status" value="1"/>
</dbReference>
<organism evidence="5 6">
    <name type="scientific">Oceanibacterium hippocampi</name>
    <dbReference type="NCBI Taxonomy" id="745714"/>
    <lineage>
        <taxon>Bacteria</taxon>
        <taxon>Pseudomonadati</taxon>
        <taxon>Pseudomonadota</taxon>
        <taxon>Alphaproteobacteria</taxon>
        <taxon>Sneathiellales</taxon>
        <taxon>Sneathiellaceae</taxon>
        <taxon>Oceanibacterium</taxon>
    </lineage>
</organism>
<dbReference type="EMBL" id="FWFR01000001">
    <property type="protein sequence ID" value="SLN12013.1"/>
    <property type="molecule type" value="Genomic_DNA"/>
</dbReference>
<protein>
    <submittedName>
        <fullName evidence="5">Putative HTH-type transcriptional regulator YgaV</fullName>
    </submittedName>
</protein>
<dbReference type="PROSITE" id="PS50987">
    <property type="entry name" value="HTH_ARSR_2"/>
    <property type="match status" value="1"/>
</dbReference>
<reference evidence="5 6" key="1">
    <citation type="submission" date="2017-03" db="EMBL/GenBank/DDBJ databases">
        <authorList>
            <person name="Afonso C.L."/>
            <person name="Miller P.J."/>
            <person name="Scott M.A."/>
            <person name="Spackman E."/>
            <person name="Goraichik I."/>
            <person name="Dimitrov K.M."/>
            <person name="Suarez D.L."/>
            <person name="Swayne D.E."/>
        </authorList>
    </citation>
    <scope>NUCLEOTIDE SEQUENCE [LARGE SCALE GENOMIC DNA]</scope>
    <source>
        <strain evidence="5 6">CECT 7691</strain>
    </source>
</reference>
<dbReference type="GO" id="GO:0003677">
    <property type="term" value="F:DNA binding"/>
    <property type="evidence" value="ECO:0007669"/>
    <property type="project" value="UniProtKB-KW"/>
</dbReference>
<gene>
    <name evidence="5" type="primary">ygaV_1</name>
    <name evidence="5" type="ORF">OCH7691_00120</name>
</gene>
<dbReference type="PANTHER" id="PTHR43132:SF2">
    <property type="entry name" value="ARSENICAL RESISTANCE OPERON REPRESSOR ARSR-RELATED"/>
    <property type="match status" value="1"/>
</dbReference>
<dbReference type="SUPFAM" id="SSF46785">
    <property type="entry name" value="Winged helix' DNA-binding domain"/>
    <property type="match status" value="1"/>
</dbReference>
<evidence type="ECO:0000256" key="3">
    <source>
        <dbReference type="ARBA" id="ARBA00023163"/>
    </source>
</evidence>
<dbReference type="SMART" id="SM00418">
    <property type="entry name" value="HTH_ARSR"/>
    <property type="match status" value="1"/>
</dbReference>
<dbReference type="PANTHER" id="PTHR43132">
    <property type="entry name" value="ARSENICAL RESISTANCE OPERON REPRESSOR ARSR-RELATED"/>
    <property type="match status" value="1"/>
</dbReference>
<evidence type="ECO:0000256" key="1">
    <source>
        <dbReference type="ARBA" id="ARBA00023015"/>
    </source>
</evidence>
<keyword evidence="2" id="KW-0238">DNA-binding</keyword>
<dbReference type="Proteomes" id="UP000193200">
    <property type="component" value="Unassembled WGS sequence"/>
</dbReference>
<name>A0A1Y5R972_9PROT</name>
<accession>A0A1Y5R972</accession>
<evidence type="ECO:0000259" key="4">
    <source>
        <dbReference type="PROSITE" id="PS50987"/>
    </source>
</evidence>
<keyword evidence="3" id="KW-0804">Transcription</keyword>
<dbReference type="InterPro" id="IPR036390">
    <property type="entry name" value="WH_DNA-bd_sf"/>
</dbReference>
<evidence type="ECO:0000313" key="6">
    <source>
        <dbReference type="Proteomes" id="UP000193200"/>
    </source>
</evidence>
<dbReference type="PRINTS" id="PR00778">
    <property type="entry name" value="HTHARSR"/>
</dbReference>
<dbReference type="InterPro" id="IPR001845">
    <property type="entry name" value="HTH_ArsR_DNA-bd_dom"/>
</dbReference>
<dbReference type="OrthoDB" id="9804742at2"/>
<dbReference type="InParanoid" id="A0A1Y5R972"/>
<dbReference type="CDD" id="cd00090">
    <property type="entry name" value="HTH_ARSR"/>
    <property type="match status" value="1"/>
</dbReference>
<proteinExistence type="predicted"/>
<dbReference type="Gene3D" id="1.10.10.10">
    <property type="entry name" value="Winged helix-like DNA-binding domain superfamily/Winged helix DNA-binding domain"/>
    <property type="match status" value="1"/>
</dbReference>
<dbReference type="InterPro" id="IPR011991">
    <property type="entry name" value="ArsR-like_HTH"/>
</dbReference>
<keyword evidence="1" id="KW-0805">Transcription regulation</keyword>
<dbReference type="InterPro" id="IPR051011">
    <property type="entry name" value="Metal_resp_trans_reg"/>
</dbReference>